<keyword evidence="12" id="KW-0520">NAD</keyword>
<sequence>MSSGYDFTEIYSQTHNLVSFSPGTQFTLTAVQDRLIIRRADTFQIARTWVLDNTPSESTTILGSSSKQTIKSKKAIESEGWITHVGWSADSEYILAASAKRGVVHVLKMRDDTWHAKIEAGAEGLAKAEWAPDGRHVLCFSDWGLRVTIWSLVTGAATYIQFPKFTDRGYCFRKDGHYLVLAERHKSKDTLGVYDTTQQYKLIRHVPLPSTSLASLSLSPTGNNIAIWESPLEFKLYILSLAGHLLATFTPDEDPGLGIRSVAWHPAGTYLAVGGYDDKIYILSSLSWTPVKILELNTRIPANATVWREPPAWLESGLVDKVEGPSSVPLVRPNPEKPDPKSGALQLDWNIDGTLLMARFENAPTTVHIYTFPLPSEPFDPRLRSVLLHTHPVLHAKWNPVRSGSLLSCCGTGAIYTWQADWEDPEQNHVELAECVAIPTDPDSWSALLRMAWVPGDSSAQLTQLWAIITGLVGTALFVYFINGKKSKPVLDPKEWKEFPLIEKTVVSPNTAVYRFGLPRPNDILGLPIGQHISVEAEIDGKKIVRSYTPTSSDDDRGHFDLLVKSYEKGNVSRYLSLIKIGQKVRIKGPKGQFTYTPDLSRELGMIAGGTGITPMLQIIRAVLKNPSDTTKLSLIYANVNFEDILLKKELDDLVANHPTRFSVFYVLNNPPQSWDGGVGFVAKEHIQKHMPISNHDIKILLCGPPPMMTAMKYILHNLS</sequence>
<dbReference type="InterPro" id="IPR001709">
    <property type="entry name" value="Flavoprot_Pyr_Nucl_cyt_Rdtase"/>
</dbReference>
<dbReference type="Pfam" id="PF00400">
    <property type="entry name" value="WD40"/>
    <property type="match status" value="1"/>
</dbReference>
<dbReference type="PANTHER" id="PTHR16220">
    <property type="entry name" value="WD REPEAT PROTEIN 8-RELATED"/>
    <property type="match status" value="1"/>
</dbReference>
<dbReference type="PRINTS" id="PR00406">
    <property type="entry name" value="CYTB5RDTASE"/>
</dbReference>
<keyword evidence="7" id="KW-0812">Transmembrane</keyword>
<evidence type="ECO:0000256" key="4">
    <source>
        <dbReference type="ARBA" id="ARBA00006105"/>
    </source>
</evidence>
<evidence type="ECO:0000256" key="8">
    <source>
        <dbReference type="ARBA" id="ARBA00022787"/>
    </source>
</evidence>
<organism evidence="20 21">
    <name type="scientific">Clathrus columnatus</name>
    <dbReference type="NCBI Taxonomy" id="1419009"/>
    <lineage>
        <taxon>Eukaryota</taxon>
        <taxon>Fungi</taxon>
        <taxon>Dikarya</taxon>
        <taxon>Basidiomycota</taxon>
        <taxon>Agaricomycotina</taxon>
        <taxon>Agaricomycetes</taxon>
        <taxon>Phallomycetidae</taxon>
        <taxon>Phallales</taxon>
        <taxon>Clathraceae</taxon>
        <taxon>Clathrus</taxon>
    </lineage>
</organism>
<dbReference type="AlphaFoldDB" id="A0AAV5A5L5"/>
<proteinExistence type="inferred from homology"/>
<evidence type="ECO:0000313" key="20">
    <source>
        <dbReference type="EMBL" id="GJJ08763.1"/>
    </source>
</evidence>
<keyword evidence="6" id="KW-0285">Flavoprotein</keyword>
<evidence type="ECO:0000256" key="17">
    <source>
        <dbReference type="ARBA" id="ARBA00047682"/>
    </source>
</evidence>
<dbReference type="SUPFAM" id="SSF63380">
    <property type="entry name" value="Riboflavin synthase domain-like"/>
    <property type="match status" value="1"/>
</dbReference>
<dbReference type="Gene3D" id="3.40.50.80">
    <property type="entry name" value="Nucleotide-binding domain of ferredoxin-NADP reductase (FNR) module"/>
    <property type="match status" value="1"/>
</dbReference>
<comment type="pathway">
    <text evidence="3">Protein modification; peptidyl-diphthamide biosynthesis.</text>
</comment>
<dbReference type="GO" id="GO:0005815">
    <property type="term" value="C:microtubule organizing center"/>
    <property type="evidence" value="ECO:0007669"/>
    <property type="project" value="TreeGrafter"/>
</dbReference>
<dbReference type="EC" id="1.6.2.2" evidence="5"/>
<dbReference type="CDD" id="cd06183">
    <property type="entry name" value="cyt_b5_reduct_like"/>
    <property type="match status" value="1"/>
</dbReference>
<keyword evidence="10" id="KW-1133">Transmembrane helix</keyword>
<dbReference type="FunFam" id="2.40.30.10:FF:000032">
    <property type="entry name" value="NADH-cytochrome b5 reductase"/>
    <property type="match status" value="1"/>
</dbReference>
<dbReference type="Proteomes" id="UP001050691">
    <property type="component" value="Unassembled WGS sequence"/>
</dbReference>
<keyword evidence="13" id="KW-0496">Mitochondrion</keyword>
<dbReference type="FunFam" id="3.40.50.80:FF:000019">
    <property type="entry name" value="NADH-cytochrome b5 reductase"/>
    <property type="match status" value="1"/>
</dbReference>
<dbReference type="InterPro" id="IPR001680">
    <property type="entry name" value="WD40_rpt"/>
</dbReference>
<dbReference type="SMART" id="SM00320">
    <property type="entry name" value="WD40"/>
    <property type="match status" value="3"/>
</dbReference>
<evidence type="ECO:0000256" key="13">
    <source>
        <dbReference type="ARBA" id="ARBA00023128"/>
    </source>
</evidence>
<accession>A0AAV5A5L5</accession>
<evidence type="ECO:0000259" key="19">
    <source>
        <dbReference type="PROSITE" id="PS51384"/>
    </source>
</evidence>
<dbReference type="PRINTS" id="PR00371">
    <property type="entry name" value="FPNCR"/>
</dbReference>
<evidence type="ECO:0000256" key="2">
    <source>
        <dbReference type="ARBA" id="ARBA00004294"/>
    </source>
</evidence>
<dbReference type="GO" id="GO:1990810">
    <property type="term" value="P:microtubule anchoring at mitotic spindle pole body"/>
    <property type="evidence" value="ECO:0007669"/>
    <property type="project" value="TreeGrafter"/>
</dbReference>
<evidence type="ECO:0000256" key="15">
    <source>
        <dbReference type="ARBA" id="ARBA00039438"/>
    </source>
</evidence>
<comment type="catalytic activity">
    <reaction evidence="18">
        <text>2 Fe(3+)-[Dph3] + NADH = 2 Fe(2+)-[Dph3] + NAD(+) + H(+)</text>
        <dbReference type="Rhea" id="RHEA:71231"/>
        <dbReference type="Rhea" id="RHEA-COMP:18002"/>
        <dbReference type="Rhea" id="RHEA-COMP:18003"/>
        <dbReference type="ChEBI" id="CHEBI:15378"/>
        <dbReference type="ChEBI" id="CHEBI:29033"/>
        <dbReference type="ChEBI" id="CHEBI:29034"/>
        <dbReference type="ChEBI" id="CHEBI:57540"/>
        <dbReference type="ChEBI" id="CHEBI:57945"/>
        <dbReference type="ChEBI" id="CHEBI:83228"/>
    </reaction>
    <physiologicalReaction direction="left-to-right" evidence="18">
        <dbReference type="Rhea" id="RHEA:71232"/>
    </physiologicalReaction>
</comment>
<evidence type="ECO:0000256" key="11">
    <source>
        <dbReference type="ARBA" id="ARBA00023002"/>
    </source>
</evidence>
<evidence type="ECO:0000313" key="21">
    <source>
        <dbReference type="Proteomes" id="UP001050691"/>
    </source>
</evidence>
<keyword evidence="21" id="KW-1185">Reference proteome</keyword>
<comment type="caution">
    <text evidence="20">The sequence shown here is derived from an EMBL/GenBank/DDBJ whole genome shotgun (WGS) entry which is preliminary data.</text>
</comment>
<evidence type="ECO:0000256" key="18">
    <source>
        <dbReference type="ARBA" id="ARBA00049138"/>
    </source>
</evidence>
<comment type="catalytic activity">
    <reaction evidence="17">
        <text>2 Fe(III)-[cytochrome b5] + NADH = 2 Fe(II)-[cytochrome b5] + NAD(+) + H(+)</text>
        <dbReference type="Rhea" id="RHEA:46680"/>
        <dbReference type="Rhea" id="RHEA-COMP:10438"/>
        <dbReference type="Rhea" id="RHEA-COMP:10439"/>
        <dbReference type="ChEBI" id="CHEBI:15378"/>
        <dbReference type="ChEBI" id="CHEBI:29033"/>
        <dbReference type="ChEBI" id="CHEBI:29034"/>
        <dbReference type="ChEBI" id="CHEBI:57540"/>
        <dbReference type="ChEBI" id="CHEBI:57945"/>
        <dbReference type="EC" id="1.6.2.2"/>
    </reaction>
</comment>
<evidence type="ECO:0000256" key="1">
    <source>
        <dbReference type="ARBA" id="ARBA00001974"/>
    </source>
</evidence>
<evidence type="ECO:0000256" key="5">
    <source>
        <dbReference type="ARBA" id="ARBA00012011"/>
    </source>
</evidence>
<dbReference type="GO" id="GO:0005741">
    <property type="term" value="C:mitochondrial outer membrane"/>
    <property type="evidence" value="ECO:0007669"/>
    <property type="project" value="UniProtKB-SubCell"/>
</dbReference>
<dbReference type="Pfam" id="PF00970">
    <property type="entry name" value="FAD_binding_6"/>
    <property type="match status" value="1"/>
</dbReference>
<gene>
    <name evidence="20" type="ORF">Clacol_002982</name>
</gene>
<dbReference type="InterPro" id="IPR052778">
    <property type="entry name" value="Centrosome-WD_assoc"/>
</dbReference>
<evidence type="ECO:0000256" key="9">
    <source>
        <dbReference type="ARBA" id="ARBA00022827"/>
    </source>
</evidence>
<dbReference type="PANTHER" id="PTHR16220:SF0">
    <property type="entry name" value="WD REPEAT-CONTAINING PROTEIN WRAP73"/>
    <property type="match status" value="1"/>
</dbReference>
<evidence type="ECO:0000256" key="14">
    <source>
        <dbReference type="ARBA" id="ARBA00023136"/>
    </source>
</evidence>
<dbReference type="InterPro" id="IPR008333">
    <property type="entry name" value="Cbr1-like_FAD-bd_dom"/>
</dbReference>
<keyword evidence="11" id="KW-0560">Oxidoreductase</keyword>
<comment type="subcellular location">
    <subcellularLocation>
        <location evidence="2">Mitochondrion outer membrane</location>
    </subcellularLocation>
</comment>
<dbReference type="GO" id="GO:1990811">
    <property type="term" value="C:MWP complex"/>
    <property type="evidence" value="ECO:0007669"/>
    <property type="project" value="TreeGrafter"/>
</dbReference>
<evidence type="ECO:0000256" key="6">
    <source>
        <dbReference type="ARBA" id="ARBA00022630"/>
    </source>
</evidence>
<dbReference type="GO" id="GO:0090524">
    <property type="term" value="F:cytochrome-b5 reductase activity, acting on NADH"/>
    <property type="evidence" value="ECO:0007669"/>
    <property type="project" value="UniProtKB-EC"/>
</dbReference>
<dbReference type="EMBL" id="BPWL01000003">
    <property type="protein sequence ID" value="GJJ08763.1"/>
    <property type="molecule type" value="Genomic_DNA"/>
</dbReference>
<reference evidence="20" key="1">
    <citation type="submission" date="2021-10" db="EMBL/GenBank/DDBJ databases">
        <title>De novo Genome Assembly of Clathrus columnatus (Basidiomycota, Fungi) Using Illumina and Nanopore Sequence Data.</title>
        <authorList>
            <person name="Ogiso-Tanaka E."/>
            <person name="Itagaki H."/>
            <person name="Hosoya T."/>
            <person name="Hosaka K."/>
        </authorList>
    </citation>
    <scope>NUCLEOTIDE SEQUENCE</scope>
    <source>
        <strain evidence="20">MO-923</strain>
    </source>
</reference>
<dbReference type="Gene3D" id="2.40.30.10">
    <property type="entry name" value="Translation factors"/>
    <property type="match status" value="1"/>
</dbReference>
<dbReference type="Gene3D" id="2.130.10.10">
    <property type="entry name" value="YVTN repeat-like/Quinoprotein amine dehydrogenase"/>
    <property type="match status" value="2"/>
</dbReference>
<comment type="similarity">
    <text evidence="4">Belongs to the flavoprotein pyridine nucleotide cytochrome reductase family.</text>
</comment>
<evidence type="ECO:0000256" key="7">
    <source>
        <dbReference type="ARBA" id="ARBA00022692"/>
    </source>
</evidence>
<evidence type="ECO:0000256" key="12">
    <source>
        <dbReference type="ARBA" id="ARBA00023027"/>
    </source>
</evidence>
<dbReference type="Pfam" id="PF00175">
    <property type="entry name" value="NAD_binding_1"/>
    <property type="match status" value="1"/>
</dbReference>
<feature type="domain" description="FAD-binding FR-type" evidence="19">
    <location>
        <begin position="494"/>
        <end position="597"/>
    </location>
</feature>
<dbReference type="SUPFAM" id="SSF52343">
    <property type="entry name" value="Ferredoxin reductase-like, C-terminal NADP-linked domain"/>
    <property type="match status" value="1"/>
</dbReference>
<dbReference type="SUPFAM" id="SSF82171">
    <property type="entry name" value="DPP6 N-terminal domain-like"/>
    <property type="match status" value="1"/>
</dbReference>
<name>A0AAV5A5L5_9AGAM</name>
<evidence type="ECO:0000256" key="16">
    <source>
        <dbReference type="ARBA" id="ARBA00041901"/>
    </source>
</evidence>
<comment type="cofactor">
    <cofactor evidence="1">
        <name>FAD</name>
        <dbReference type="ChEBI" id="CHEBI:57692"/>
    </cofactor>
</comment>
<dbReference type="InterPro" id="IPR039261">
    <property type="entry name" value="FNR_nucleotide-bd"/>
</dbReference>
<dbReference type="InterPro" id="IPR017927">
    <property type="entry name" value="FAD-bd_FR_type"/>
</dbReference>
<evidence type="ECO:0000256" key="3">
    <source>
        <dbReference type="ARBA" id="ARBA00005156"/>
    </source>
</evidence>
<dbReference type="InterPro" id="IPR001433">
    <property type="entry name" value="OxRdtase_FAD/NAD-bd"/>
</dbReference>
<keyword evidence="8" id="KW-1000">Mitochondrion outer membrane</keyword>
<dbReference type="InterPro" id="IPR017938">
    <property type="entry name" value="Riboflavin_synthase-like_b-brl"/>
</dbReference>
<dbReference type="PROSITE" id="PS51384">
    <property type="entry name" value="FAD_FR"/>
    <property type="match status" value="1"/>
</dbReference>
<keyword evidence="9" id="KW-0274">FAD</keyword>
<protein>
    <recommendedName>
        <fullName evidence="15">NADH-cytochrome b5 reductase 1</fullName>
        <ecNumber evidence="5">1.6.2.2</ecNumber>
    </recommendedName>
    <alternativeName>
        <fullName evidence="16">Microsomal cytochrome b reductase</fullName>
    </alternativeName>
</protein>
<dbReference type="InterPro" id="IPR015943">
    <property type="entry name" value="WD40/YVTN_repeat-like_dom_sf"/>
</dbReference>
<evidence type="ECO:0000256" key="10">
    <source>
        <dbReference type="ARBA" id="ARBA00022989"/>
    </source>
</evidence>
<keyword evidence="14" id="KW-0472">Membrane</keyword>